<feature type="compositionally biased region" description="Polar residues" evidence="1">
    <location>
        <begin position="1"/>
        <end position="17"/>
    </location>
</feature>
<reference evidence="5" key="1">
    <citation type="submission" date="2016-04" db="UniProtKB">
        <authorList>
            <consortium name="WormBaseParasite"/>
        </authorList>
    </citation>
    <scope>IDENTIFICATION</scope>
</reference>
<feature type="compositionally biased region" description="Basic residues" evidence="1">
    <location>
        <begin position="151"/>
        <end position="160"/>
    </location>
</feature>
<dbReference type="Proteomes" id="UP000038040">
    <property type="component" value="Unplaced"/>
</dbReference>
<evidence type="ECO:0000313" key="5">
    <source>
        <dbReference type="WBParaSite" id="DME_0000776101-mRNA-1"/>
    </source>
</evidence>
<dbReference type="AlphaFoldDB" id="A0A158Q5M4"/>
<dbReference type="EMBL" id="UYYG01000039">
    <property type="protein sequence ID" value="VDN51985.1"/>
    <property type="molecule type" value="Genomic_DNA"/>
</dbReference>
<evidence type="ECO:0000313" key="2">
    <source>
        <dbReference type="EMBL" id="VDN51985.1"/>
    </source>
</evidence>
<reference evidence="2 4" key="2">
    <citation type="submission" date="2018-11" db="EMBL/GenBank/DDBJ databases">
        <authorList>
            <consortium name="Pathogen Informatics"/>
        </authorList>
    </citation>
    <scope>NUCLEOTIDE SEQUENCE [LARGE SCALE GENOMIC DNA]</scope>
</reference>
<evidence type="ECO:0000313" key="4">
    <source>
        <dbReference type="Proteomes" id="UP000274756"/>
    </source>
</evidence>
<name>A0A158Q5M4_DRAME</name>
<keyword evidence="4" id="KW-1185">Reference proteome</keyword>
<organism evidence="3 5">
    <name type="scientific">Dracunculus medinensis</name>
    <name type="common">Guinea worm</name>
    <dbReference type="NCBI Taxonomy" id="318479"/>
    <lineage>
        <taxon>Eukaryota</taxon>
        <taxon>Metazoa</taxon>
        <taxon>Ecdysozoa</taxon>
        <taxon>Nematoda</taxon>
        <taxon>Chromadorea</taxon>
        <taxon>Rhabditida</taxon>
        <taxon>Spirurina</taxon>
        <taxon>Dracunculoidea</taxon>
        <taxon>Dracunculidae</taxon>
        <taxon>Dracunculus</taxon>
    </lineage>
</organism>
<evidence type="ECO:0000256" key="1">
    <source>
        <dbReference type="SAM" id="MobiDB-lite"/>
    </source>
</evidence>
<feature type="region of interest" description="Disordered" evidence="1">
    <location>
        <begin position="63"/>
        <end position="86"/>
    </location>
</feature>
<gene>
    <name evidence="2" type="ORF">DME_LOCUS1958</name>
</gene>
<feature type="compositionally biased region" description="Polar residues" evidence="1">
    <location>
        <begin position="63"/>
        <end position="81"/>
    </location>
</feature>
<feature type="region of interest" description="Disordered" evidence="1">
    <location>
        <begin position="149"/>
        <end position="175"/>
    </location>
</feature>
<feature type="compositionally biased region" description="Polar residues" evidence="1">
    <location>
        <begin position="118"/>
        <end position="131"/>
    </location>
</feature>
<evidence type="ECO:0000313" key="3">
    <source>
        <dbReference type="Proteomes" id="UP000038040"/>
    </source>
</evidence>
<dbReference type="WBParaSite" id="DME_0000776101-mRNA-1">
    <property type="protein sequence ID" value="DME_0000776101-mRNA-1"/>
    <property type="gene ID" value="DME_0000776101"/>
</dbReference>
<feature type="region of interest" description="Disordered" evidence="1">
    <location>
        <begin position="106"/>
        <end position="137"/>
    </location>
</feature>
<protein>
    <submittedName>
        <fullName evidence="2 5">Uncharacterized protein</fullName>
    </submittedName>
</protein>
<accession>A0A158Q5M4</accession>
<dbReference type="Proteomes" id="UP000274756">
    <property type="component" value="Unassembled WGS sequence"/>
</dbReference>
<proteinExistence type="predicted"/>
<feature type="region of interest" description="Disordered" evidence="1">
    <location>
        <begin position="1"/>
        <end position="37"/>
    </location>
</feature>
<sequence>MSSSGPDQQLQAEQNTILHLHRKRLFPSDNSRKESITATSATIVGSISAKIRKTSAVNNQVAESNNLNRGSSQEPGSSRTGEGQLANRLSQAIPVKAELRYLTDFFPDQGSSDRRLTRSQTLYSSPSSSAVVTRETAQDCSQNCISPQTRFRTKKKHSRLSHKEAEKSSRSQAQPGYQVLQAATSSNEQFSARAKSQNLVISEAVSSAESGSRNTFNFTNSAQASSEFRQSYYSPLFDRHSQGTIEYQVCSYKFRWDEFSLEANDEWSFIIPLPIR</sequence>
<dbReference type="OrthoDB" id="5858168at2759"/>